<dbReference type="Gene3D" id="1.25.40.10">
    <property type="entry name" value="Tetratricopeptide repeat domain"/>
    <property type="match status" value="2"/>
</dbReference>
<dbReference type="PANTHER" id="PTHR11102:SF160">
    <property type="entry name" value="ERAD-ASSOCIATED E3 UBIQUITIN-PROTEIN LIGASE COMPONENT HRD3"/>
    <property type="match status" value="1"/>
</dbReference>
<keyword evidence="3" id="KW-1185">Reference proteome</keyword>
<organism evidence="2 3">
    <name type="scientific">Actinomadura violacea</name>
    <dbReference type="NCBI Taxonomy" id="2819934"/>
    <lineage>
        <taxon>Bacteria</taxon>
        <taxon>Bacillati</taxon>
        <taxon>Actinomycetota</taxon>
        <taxon>Actinomycetes</taxon>
        <taxon>Streptosporangiales</taxon>
        <taxon>Thermomonosporaceae</taxon>
        <taxon>Actinomadura</taxon>
    </lineage>
</organism>
<dbReference type="Proteomes" id="UP000680206">
    <property type="component" value="Unassembled WGS sequence"/>
</dbReference>
<keyword evidence="1" id="KW-0802">TPR repeat</keyword>
<evidence type="ECO:0000313" key="2">
    <source>
        <dbReference type="EMBL" id="MBO2458217.1"/>
    </source>
</evidence>
<comment type="caution">
    <text evidence="2">The sequence shown here is derived from an EMBL/GenBank/DDBJ whole genome shotgun (WGS) entry which is preliminary data.</text>
</comment>
<dbReference type="SMART" id="SM00671">
    <property type="entry name" value="SEL1"/>
    <property type="match status" value="2"/>
</dbReference>
<sequence>MVGVDVEEAKRLYREATRGGVAGAARAYAQLLIDLDDFSEAEDVLRKSVDAGELSNRGLLANVLVYMYREVEAMQILSTAFREGEIGAALQAATIFAEILDDREQAEMWYRLAVRSGDPDAKNDYGDFLRGDEARLDEAERLLREAMAGGDPLAPGNLGRLEIDRGNYGVAVDLLLQSLASGCETVLLPLAEAETRLGNDDKAREYFKQARDRRVPNARLAYARFLADRLKGGAADEAEREFLIAVEEDGSREAEASFYYGLFLEGEDRGDAAVRAYLRAARKNNEAAQHNLALIYLDRGDLEKAEKYFRKAVEAGCGEALSSYLDMLNGQGRFKEAASLQRGSDSPHAAR</sequence>
<feature type="repeat" description="TPR" evidence="1">
    <location>
        <begin position="286"/>
        <end position="319"/>
    </location>
</feature>
<dbReference type="SUPFAM" id="SSF81901">
    <property type="entry name" value="HCP-like"/>
    <property type="match status" value="3"/>
</dbReference>
<dbReference type="PANTHER" id="PTHR11102">
    <property type="entry name" value="SEL-1-LIKE PROTEIN"/>
    <property type="match status" value="1"/>
</dbReference>
<gene>
    <name evidence="2" type="ORF">J4709_11630</name>
</gene>
<dbReference type="EMBL" id="JAGEPF010000007">
    <property type="protein sequence ID" value="MBO2458217.1"/>
    <property type="molecule type" value="Genomic_DNA"/>
</dbReference>
<dbReference type="RefSeq" id="WP_208240043.1">
    <property type="nucleotide sequence ID" value="NZ_JAGEPF010000007.1"/>
</dbReference>
<proteinExistence type="predicted"/>
<dbReference type="InterPro" id="IPR006597">
    <property type="entry name" value="Sel1-like"/>
</dbReference>
<dbReference type="Pfam" id="PF13181">
    <property type="entry name" value="TPR_8"/>
    <property type="match status" value="1"/>
</dbReference>
<dbReference type="InterPro" id="IPR019734">
    <property type="entry name" value="TPR_rpt"/>
</dbReference>
<protein>
    <submittedName>
        <fullName evidence="2">Tetratricopeptide repeat protein</fullName>
    </submittedName>
</protein>
<name>A0ABS3RNB2_9ACTN</name>
<dbReference type="InterPro" id="IPR050767">
    <property type="entry name" value="Sel1_AlgK"/>
</dbReference>
<dbReference type="PROSITE" id="PS50005">
    <property type="entry name" value="TPR"/>
    <property type="match status" value="1"/>
</dbReference>
<accession>A0ABS3RNB2</accession>
<evidence type="ECO:0000313" key="3">
    <source>
        <dbReference type="Proteomes" id="UP000680206"/>
    </source>
</evidence>
<reference evidence="2 3" key="1">
    <citation type="submission" date="2021-03" db="EMBL/GenBank/DDBJ databases">
        <title>Actinomadura violae sp. nov., isolated from lichen in Thailand.</title>
        <authorList>
            <person name="Kanchanasin P."/>
            <person name="Saeng-In P."/>
            <person name="Phongsopitanun W."/>
            <person name="Yuki M."/>
            <person name="Kudo T."/>
            <person name="Ohkuma M."/>
            <person name="Tanasupawat S."/>
        </authorList>
    </citation>
    <scope>NUCLEOTIDE SEQUENCE [LARGE SCALE GENOMIC DNA]</scope>
    <source>
        <strain evidence="2 3">LCR2-06</strain>
    </source>
</reference>
<dbReference type="Pfam" id="PF13432">
    <property type="entry name" value="TPR_16"/>
    <property type="match status" value="1"/>
</dbReference>
<evidence type="ECO:0000256" key="1">
    <source>
        <dbReference type="PROSITE-ProRule" id="PRU00339"/>
    </source>
</evidence>
<dbReference type="InterPro" id="IPR011990">
    <property type="entry name" value="TPR-like_helical_dom_sf"/>
</dbReference>